<organism evidence="2 3">
    <name type="scientific">Microdochium bolleyi</name>
    <dbReference type="NCBI Taxonomy" id="196109"/>
    <lineage>
        <taxon>Eukaryota</taxon>
        <taxon>Fungi</taxon>
        <taxon>Dikarya</taxon>
        <taxon>Ascomycota</taxon>
        <taxon>Pezizomycotina</taxon>
        <taxon>Sordariomycetes</taxon>
        <taxon>Xylariomycetidae</taxon>
        <taxon>Xylariales</taxon>
        <taxon>Microdochiaceae</taxon>
        <taxon>Microdochium</taxon>
    </lineage>
</organism>
<gene>
    <name evidence="2" type="ORF">Micbo1qcDRAFT_175649</name>
</gene>
<accession>A0A136J2I6</accession>
<feature type="compositionally biased region" description="Basic and acidic residues" evidence="1">
    <location>
        <begin position="531"/>
        <end position="547"/>
    </location>
</feature>
<sequence length="616" mass="68347">MCRITRLRCQVCQPRWSESDAAKSTPSSTYRFRPCARVKRLATSSATPTAPATTDALPHGTRLHCPTIVWPLPPLRKDSKSSSSSSSAVVEESICDTCLHAGVTHYHWTVREKQLEALRVKTYGQRGAGRTSSSTTEISTSSSSVAPILPWTSDTFVLPPASEVKGSFPPQWDTLVSNEMRSRVFKEYLEQPHKDSDASNTFMVDALPEPDWAPRLSEGPHRHLTLWIPCCKLCRQPTMRTDDAGRSHGFDGLEFEPNSILWKWLGRLSERPGVTTTITTGFLHKPCEACVTREVALRGQVGRFLRETDIVQGWAVWHWLVARGGGHVDFWHHELANVALPAGRCWEYKFYMTLMAEGWWTRTGVAWEDVGELDPPTTQKALPMTTHGKTVLVSLDQWQSLAAMLAPADRHPPPPPLGELSVVEEDEAMADAPEEIQDREPEQSRVIRRSVTTAIDELGIRQADPRELPQGYKAKLQHCGKIARRFVTFRGICVDPATGKVVKMQADQENEAAQDTGSRRGPGGPAAGEPLPKRRREDNNSHQHDYNGEVGLLPPTTTSMVDGYPSPEGTHAAGPAQDEEADEGMLVKCRCGYSHIHIGARKAKATWSVQLGLRED</sequence>
<reference evidence="3" key="1">
    <citation type="submission" date="2016-02" db="EMBL/GenBank/DDBJ databases">
        <title>Draft genome sequence of Microdochium bolleyi, a fungal endophyte of beachgrass.</title>
        <authorList>
            <consortium name="DOE Joint Genome Institute"/>
            <person name="David A.S."/>
            <person name="May G."/>
            <person name="Haridas S."/>
            <person name="Lim J."/>
            <person name="Wang M."/>
            <person name="Labutti K."/>
            <person name="Lipzen A."/>
            <person name="Barry K."/>
            <person name="Grigoriev I.V."/>
        </authorList>
    </citation>
    <scope>NUCLEOTIDE SEQUENCE [LARGE SCALE GENOMIC DNA]</scope>
    <source>
        <strain evidence="3">J235TASD1</strain>
    </source>
</reference>
<dbReference type="InParanoid" id="A0A136J2I6"/>
<dbReference type="EMBL" id="KQ964250">
    <property type="protein sequence ID" value="KXJ91448.1"/>
    <property type="molecule type" value="Genomic_DNA"/>
</dbReference>
<keyword evidence="3" id="KW-1185">Reference proteome</keyword>
<protein>
    <submittedName>
        <fullName evidence="2">Uncharacterized protein</fullName>
    </submittedName>
</protein>
<feature type="region of interest" description="Disordered" evidence="1">
    <location>
        <begin position="508"/>
        <end position="579"/>
    </location>
</feature>
<proteinExistence type="predicted"/>
<evidence type="ECO:0000256" key="1">
    <source>
        <dbReference type="SAM" id="MobiDB-lite"/>
    </source>
</evidence>
<evidence type="ECO:0000313" key="3">
    <source>
        <dbReference type="Proteomes" id="UP000070501"/>
    </source>
</evidence>
<evidence type="ECO:0000313" key="2">
    <source>
        <dbReference type="EMBL" id="KXJ91448.1"/>
    </source>
</evidence>
<dbReference type="Proteomes" id="UP000070501">
    <property type="component" value="Unassembled WGS sequence"/>
</dbReference>
<name>A0A136J2I6_9PEZI</name>
<dbReference type="AlphaFoldDB" id="A0A136J2I6"/>
<dbReference type="OrthoDB" id="4757822at2759"/>